<dbReference type="InterPro" id="IPR030378">
    <property type="entry name" value="G_CP_dom"/>
</dbReference>
<dbReference type="GO" id="GO:0005730">
    <property type="term" value="C:nucleolus"/>
    <property type="evidence" value="ECO:0007669"/>
    <property type="project" value="UniProtKB-ARBA"/>
</dbReference>
<evidence type="ECO:0000313" key="9">
    <source>
        <dbReference type="EMBL" id="EPZ35004.1"/>
    </source>
</evidence>
<evidence type="ECO:0000259" key="8">
    <source>
        <dbReference type="PROSITE" id="PS51721"/>
    </source>
</evidence>
<organism evidence="9 10">
    <name type="scientific">Rozella allomycis (strain CSF55)</name>
    <dbReference type="NCBI Taxonomy" id="988480"/>
    <lineage>
        <taxon>Eukaryota</taxon>
        <taxon>Fungi</taxon>
        <taxon>Fungi incertae sedis</taxon>
        <taxon>Cryptomycota</taxon>
        <taxon>Cryptomycota incertae sedis</taxon>
        <taxon>Rozella</taxon>
    </lineage>
</organism>
<feature type="compositionally biased region" description="Basic residues" evidence="7">
    <location>
        <begin position="22"/>
        <end position="36"/>
    </location>
</feature>
<dbReference type="OMA" id="KLCPARM"/>
<evidence type="ECO:0000256" key="7">
    <source>
        <dbReference type="SAM" id="MobiDB-lite"/>
    </source>
</evidence>
<feature type="domain" description="CP-type G" evidence="8">
    <location>
        <begin position="110"/>
        <end position="293"/>
    </location>
</feature>
<keyword evidence="9" id="KW-0378">Hydrolase</keyword>
<evidence type="ECO:0000256" key="3">
    <source>
        <dbReference type="ARBA" id="ARBA00023054"/>
    </source>
</evidence>
<dbReference type="FunFam" id="1.10.1580.10:FF:000002">
    <property type="entry name" value="Guanine nucleotide-binding protein-like 3 (nucleolar)-like"/>
    <property type="match status" value="1"/>
</dbReference>
<dbReference type="CDD" id="cd04178">
    <property type="entry name" value="Nucleostemin_like"/>
    <property type="match status" value="1"/>
</dbReference>
<evidence type="ECO:0000256" key="1">
    <source>
        <dbReference type="ARBA" id="ARBA00004123"/>
    </source>
</evidence>
<evidence type="ECO:0000256" key="6">
    <source>
        <dbReference type="SAM" id="Coils"/>
    </source>
</evidence>
<dbReference type="PROSITE" id="PS51721">
    <property type="entry name" value="G_CP"/>
    <property type="match status" value="1"/>
</dbReference>
<dbReference type="Pfam" id="PF08701">
    <property type="entry name" value="GN3L_Grn1"/>
    <property type="match status" value="1"/>
</dbReference>
<dbReference type="InterPro" id="IPR023179">
    <property type="entry name" value="GTP-bd_ortho_bundle_sf"/>
</dbReference>
<dbReference type="FunFam" id="3.40.50.300:FF:000493">
    <property type="entry name" value="Guanine nucleotide-binding protein-like 3-like protein"/>
    <property type="match status" value="1"/>
</dbReference>
<accession>A0A075AXX5</accession>
<evidence type="ECO:0000313" key="10">
    <source>
        <dbReference type="Proteomes" id="UP000030755"/>
    </source>
</evidence>
<dbReference type="InterPro" id="IPR006073">
    <property type="entry name" value="GTP-bd"/>
</dbReference>
<keyword evidence="4" id="KW-0342">GTP-binding</keyword>
<dbReference type="GO" id="GO:0003924">
    <property type="term" value="F:GTPase activity"/>
    <property type="evidence" value="ECO:0007669"/>
    <property type="project" value="InterPro"/>
</dbReference>
<dbReference type="PANTHER" id="PTHR11089">
    <property type="entry name" value="GTP-BINDING PROTEIN-RELATED"/>
    <property type="match status" value="1"/>
</dbReference>
<keyword evidence="10" id="KW-1185">Reference proteome</keyword>
<dbReference type="SUPFAM" id="SSF52540">
    <property type="entry name" value="P-loop containing nucleoside triphosphate hydrolases"/>
    <property type="match status" value="1"/>
</dbReference>
<dbReference type="AlphaFoldDB" id="A0A075AXX5"/>
<dbReference type="Pfam" id="PF01926">
    <property type="entry name" value="MMR_HSR1"/>
    <property type="match status" value="1"/>
</dbReference>
<proteinExistence type="predicted"/>
<dbReference type="InterPro" id="IPR050755">
    <property type="entry name" value="TRAFAC_YlqF/YawG_RiboMat"/>
</dbReference>
<dbReference type="Gene3D" id="1.10.1580.10">
    <property type="match status" value="1"/>
</dbReference>
<sequence length="565" mass="64752">MGKKKSKRITCAQRYKIDRKIKEHHRKVRKEARKNPKPNALKKDPGIPNFLPFKDKVMEQVYAEQQQAEKQNELRRLAMMAMKKQEEFENQNEQETTHMEIIDTSKKAYYKEFKKVVEDADVILQVVDARDPLGCRTKSVEDYILQKNKKLVLILNKIDLVPRENVETWLSYLRQELPTVAFKASTQSQRNHLGQAKSNSDVAHEDLLQKSECLGADSLIKILKNYCRNIDMKKTISVGIIGYPNVGKSSVINSLKRSRVCQVGSTPGVTKTSQEIHLDKNIKLLDCPGIVFSAGKRADKDLLLRNCIKVDDIEDPVPPVELILSRCSKQQWTTMYGIPEYRDVSEFLLLIAKKRGKLRKGGIADLDKAARSILHDWNSGRIPFFTIPPAKIQNENVILTSLSKEFDLNAISEEQNLLLSQVKDSSRFTSRFVKMAPDAFDDVDMEAQVEAMDQDDEEMMAVEVEEDQQSSFAINTLKMKRKKNEVVEKEEVMDDFEASINPQINKKIKRQLKKLKKKEQKMARDDLFDFSTDFVPSEIVAMDENEFSDAQEEAIVGVSISSDEE</sequence>
<feature type="coiled-coil region" evidence="6">
    <location>
        <begin position="479"/>
        <end position="525"/>
    </location>
</feature>
<dbReference type="HOGENOM" id="CLU_011106_5_3_1"/>
<comment type="subcellular location">
    <subcellularLocation>
        <location evidence="1">Nucleus</location>
    </subcellularLocation>
</comment>
<keyword evidence="5" id="KW-0539">Nucleus</keyword>
<dbReference type="InterPro" id="IPR000795">
    <property type="entry name" value="T_Tr_GTP-bd_dom"/>
</dbReference>
<gene>
    <name evidence="9" type="ORF">O9G_004354</name>
</gene>
<dbReference type="InterPro" id="IPR014813">
    <property type="entry name" value="Gnl3_N_dom"/>
</dbReference>
<dbReference type="OrthoDB" id="10266128at2759"/>
<protein>
    <submittedName>
        <fullName evidence="9">p-loop containing nucleoside triphosphate hydrolase domain-containing protein</fullName>
    </submittedName>
</protein>
<dbReference type="InterPro" id="IPR027417">
    <property type="entry name" value="P-loop_NTPase"/>
</dbReference>
<evidence type="ECO:0000256" key="2">
    <source>
        <dbReference type="ARBA" id="ARBA00022741"/>
    </source>
</evidence>
<dbReference type="Gene3D" id="3.40.50.300">
    <property type="entry name" value="P-loop containing nucleotide triphosphate hydrolases"/>
    <property type="match status" value="1"/>
</dbReference>
<name>A0A075AXX5_ROZAC</name>
<dbReference type="EMBL" id="KE560898">
    <property type="protein sequence ID" value="EPZ35004.1"/>
    <property type="molecule type" value="Genomic_DNA"/>
</dbReference>
<dbReference type="Proteomes" id="UP000030755">
    <property type="component" value="Unassembled WGS sequence"/>
</dbReference>
<evidence type="ECO:0000256" key="4">
    <source>
        <dbReference type="ARBA" id="ARBA00023134"/>
    </source>
</evidence>
<dbReference type="PRINTS" id="PR00326">
    <property type="entry name" value="GTP1OBG"/>
</dbReference>
<reference evidence="9 10" key="1">
    <citation type="journal article" date="2013" name="Curr. Biol.">
        <title>Shared signatures of parasitism and phylogenomics unite Cryptomycota and microsporidia.</title>
        <authorList>
            <person name="James T.Y."/>
            <person name="Pelin A."/>
            <person name="Bonen L."/>
            <person name="Ahrendt S."/>
            <person name="Sain D."/>
            <person name="Corradi N."/>
            <person name="Stajich J.E."/>
        </authorList>
    </citation>
    <scope>NUCLEOTIDE SEQUENCE [LARGE SCALE GENOMIC DNA]</scope>
    <source>
        <strain evidence="9 10">CSF55</strain>
    </source>
</reference>
<keyword evidence="2" id="KW-0547">Nucleotide-binding</keyword>
<feature type="region of interest" description="Disordered" evidence="7">
    <location>
        <begin position="20"/>
        <end position="48"/>
    </location>
</feature>
<keyword evidence="3 6" id="KW-0175">Coiled coil</keyword>
<dbReference type="STRING" id="988480.A0A075AXX5"/>
<dbReference type="GO" id="GO:0005525">
    <property type="term" value="F:GTP binding"/>
    <property type="evidence" value="ECO:0007669"/>
    <property type="project" value="UniProtKB-KW"/>
</dbReference>
<dbReference type="PANTHER" id="PTHR11089:SF30">
    <property type="entry name" value="GUANINE NUCLEOTIDE-BINDING PROTEIN-LIKE 3 HOMOLOG"/>
    <property type="match status" value="1"/>
</dbReference>
<evidence type="ECO:0000256" key="5">
    <source>
        <dbReference type="ARBA" id="ARBA00023242"/>
    </source>
</evidence>
<dbReference type="Pfam" id="PF00009">
    <property type="entry name" value="GTP_EFTU"/>
    <property type="match status" value="1"/>
</dbReference>